<organism evidence="2">
    <name type="scientific">uncultured Chloroflexia bacterium</name>
    <dbReference type="NCBI Taxonomy" id="1672391"/>
    <lineage>
        <taxon>Bacteria</taxon>
        <taxon>Bacillati</taxon>
        <taxon>Chloroflexota</taxon>
        <taxon>Chloroflexia</taxon>
        <taxon>environmental samples</taxon>
    </lineage>
</organism>
<feature type="non-terminal residue" evidence="2">
    <location>
        <position position="69"/>
    </location>
</feature>
<proteinExistence type="predicted"/>
<name>A0A6J4IQ01_9CHLR</name>
<evidence type="ECO:0000313" key="2">
    <source>
        <dbReference type="EMBL" id="CAA9256339.1"/>
    </source>
</evidence>
<reference evidence="2" key="1">
    <citation type="submission" date="2020-02" db="EMBL/GenBank/DDBJ databases">
        <authorList>
            <person name="Meier V. D."/>
        </authorList>
    </citation>
    <scope>NUCLEOTIDE SEQUENCE</scope>
    <source>
        <strain evidence="2">AVDCRST_MAG93</strain>
    </source>
</reference>
<sequence>MSQDNHSVFVLAEDGTAVTPTTPSRARKLLNAGAAKPVWSKFNTFGIRLTTPSRHETPLTTLGVDHGTA</sequence>
<accession>A0A6J4IQ01</accession>
<evidence type="ECO:0000259" key="1">
    <source>
        <dbReference type="Pfam" id="PF14239"/>
    </source>
</evidence>
<dbReference type="AlphaFoldDB" id="A0A6J4IQ01"/>
<protein>
    <recommendedName>
        <fullName evidence="1">RRXRR domain-containing protein</fullName>
    </recommendedName>
</protein>
<gene>
    <name evidence="2" type="ORF">AVDCRST_MAG93-1992</name>
</gene>
<dbReference type="Pfam" id="PF14239">
    <property type="entry name" value="RRXRR"/>
    <property type="match status" value="1"/>
</dbReference>
<dbReference type="EMBL" id="CADCTR010000677">
    <property type="protein sequence ID" value="CAA9256339.1"/>
    <property type="molecule type" value="Genomic_DNA"/>
</dbReference>
<dbReference type="InterPro" id="IPR025938">
    <property type="entry name" value="RRXRR_dom"/>
</dbReference>
<feature type="domain" description="RRXRR" evidence="1">
    <location>
        <begin position="8"/>
        <end position="68"/>
    </location>
</feature>